<feature type="domain" description="GmrSD restriction endonucleases N-terminal" evidence="1">
    <location>
        <begin position="46"/>
        <end position="324"/>
    </location>
</feature>
<dbReference type="PANTHER" id="PTHR35149">
    <property type="entry name" value="SLL5132 PROTEIN"/>
    <property type="match status" value="1"/>
</dbReference>
<reference evidence="2 3" key="1">
    <citation type="submission" date="2019-12" db="EMBL/GenBank/DDBJ databases">
        <title>Isolation and characterization of three novel carbon monoxide-oxidizing members of Halobacteria from salione crusts and soils.</title>
        <authorList>
            <person name="Myers M.R."/>
            <person name="King G.M."/>
        </authorList>
    </citation>
    <scope>NUCLEOTIDE SEQUENCE [LARGE SCALE GENOMIC DNA]</scope>
    <source>
        <strain evidence="2 3">WSA2</strain>
    </source>
</reference>
<protein>
    <submittedName>
        <fullName evidence="2">DUF262 domain-containing protein</fullName>
    </submittedName>
</protein>
<dbReference type="RefSeq" id="WP_159662303.1">
    <property type="nucleotide sequence ID" value="NZ_WUUS01000001.1"/>
</dbReference>
<dbReference type="Proteomes" id="UP000437065">
    <property type="component" value="Unassembled WGS sequence"/>
</dbReference>
<dbReference type="InterPro" id="IPR004919">
    <property type="entry name" value="GmrSD_N"/>
</dbReference>
<dbReference type="OrthoDB" id="318965at2157"/>
<comment type="caution">
    <text evidence="2">The sequence shown here is derived from an EMBL/GenBank/DDBJ whole genome shotgun (WGS) entry which is preliminary data.</text>
</comment>
<evidence type="ECO:0000259" key="1">
    <source>
        <dbReference type="Pfam" id="PF03235"/>
    </source>
</evidence>
<name>A0A6B0SLN9_9EURY</name>
<dbReference type="Pfam" id="PF03235">
    <property type="entry name" value="GmrSD_N"/>
    <property type="match status" value="1"/>
</dbReference>
<dbReference type="AlphaFoldDB" id="A0A6B0SLN9"/>
<accession>A0A6B0SLN9</accession>
<sequence length="837" mass="96501">MPSFDVSFGTHLFEFEEDAGDGVIRGWDWVQRSVWKNIDFDRAMLLDLLDSGTLEIPEYQRGYAWEEQQWEDLWVELEPAFAESIARNDLTEVFFGSVFTADVDNRTAEVIDGQQRITTVSLVLKIIQELLGDLDGIDPGTEDDIASVATRQETLIETLFLENPGSTNPRTKLTLNDHNNEFYQALMGDTADRLSYITDRESVHGNRKRNAITIRQYAKRFRIGDDEWEDIENDNRSFDDSNDRLIEAYDYFRSRIEREIAETYDDDASRARALINLKEYLLHAFVVGHFHVSQGHPSLLMDIFQILNDRGMDLNQVDIIRARIVARLREDAKPAIEAENLQRWKDIVDLFDGDYGDVSDFLVDTISIVDERVDGRSEVSDHLLEAFVLDPREDQTLESQLKTLASTEEFLKTLERYSTYYHNIVYPYDDGLYLEDDRRQRTCNDILQRLQSLRTSQWRPLVLAAYAVARESDATDRAESVLLRTMRAVENVTFRQVLSSINPNRLEGIYADVAHRFTREDDVLDVNVEAELYTEFESVYPGVVGTSFVETLVETSSVNTRYAKALLWKLTDEHTETDAMWRRSLNISEVHLEHVFPQSPFLDNIGSFDRYYWFERFFDADDPEDPLAETIAGIVDAGDDELLMDICEEYYISDLGNLGLLWNQDNVTGQNHPLSRKLPVYQRSDFDEAVVNEFFGADRFSEVAATTLHRWVELNAARGTTENWESRADALGLSCADGDEFAAEVERELAALEETESFGEAVDEYDRYWTREALATRKAELVELALESLAFRYEDADGERVAEFAEWDRDQLETAVRDEMDSRARVIVAENDGYRDD</sequence>
<evidence type="ECO:0000313" key="3">
    <source>
        <dbReference type="Proteomes" id="UP000437065"/>
    </source>
</evidence>
<keyword evidence="3" id="KW-1185">Reference proteome</keyword>
<dbReference type="PANTHER" id="PTHR35149:SF1">
    <property type="entry name" value="DUF5655 DOMAIN-CONTAINING PROTEIN"/>
    <property type="match status" value="1"/>
</dbReference>
<dbReference type="EMBL" id="WUUS01000001">
    <property type="protein sequence ID" value="MXR39824.1"/>
    <property type="molecule type" value="Genomic_DNA"/>
</dbReference>
<proteinExistence type="predicted"/>
<evidence type="ECO:0000313" key="2">
    <source>
        <dbReference type="EMBL" id="MXR39824.1"/>
    </source>
</evidence>
<gene>
    <name evidence="2" type="ORF">GRX01_00410</name>
</gene>
<organism evidence="2 3">
    <name type="scientific">Halobaculum saliterrae</name>
    <dbReference type="NCBI Taxonomy" id="2073113"/>
    <lineage>
        <taxon>Archaea</taxon>
        <taxon>Methanobacteriati</taxon>
        <taxon>Methanobacteriota</taxon>
        <taxon>Stenosarchaea group</taxon>
        <taxon>Halobacteria</taxon>
        <taxon>Halobacteriales</taxon>
        <taxon>Haloferacaceae</taxon>
        <taxon>Halobaculum</taxon>
    </lineage>
</organism>